<dbReference type="Proteomes" id="UP000182658">
    <property type="component" value="Unassembled WGS sequence"/>
</dbReference>
<dbReference type="InParanoid" id="A0A1J7IRS7"/>
<dbReference type="OrthoDB" id="5241727at2759"/>
<accession>A0A1J7IRS7</accession>
<feature type="chain" id="PRO_5012634037" evidence="1">
    <location>
        <begin position="19"/>
        <end position="177"/>
    </location>
</feature>
<keyword evidence="3" id="KW-1185">Reference proteome</keyword>
<dbReference type="EMBL" id="KV875105">
    <property type="protein sequence ID" value="OIW23809.1"/>
    <property type="molecule type" value="Genomic_DNA"/>
</dbReference>
<dbReference type="STRING" id="1408157.A0A1J7IRS7"/>
<reference evidence="2 3" key="1">
    <citation type="submission" date="2016-10" db="EMBL/GenBank/DDBJ databases">
        <title>Draft genome sequence of Coniochaeta ligniaria NRRL30616, a lignocellulolytic fungus for bioabatement of inhibitors in plant biomass hydrolysates.</title>
        <authorList>
            <consortium name="DOE Joint Genome Institute"/>
            <person name="Jimenez D.J."/>
            <person name="Hector R.E."/>
            <person name="Riley R."/>
            <person name="Sun H."/>
            <person name="Grigoriev I.V."/>
            <person name="Van Elsas J.D."/>
            <person name="Nichols N.N."/>
        </authorList>
    </citation>
    <scope>NUCLEOTIDE SEQUENCE [LARGE SCALE GENOMIC DNA]</scope>
    <source>
        <strain evidence="2 3">NRRL 30616</strain>
    </source>
</reference>
<keyword evidence="1" id="KW-0732">Signal</keyword>
<dbReference type="AlphaFoldDB" id="A0A1J7IRS7"/>
<evidence type="ECO:0000313" key="2">
    <source>
        <dbReference type="EMBL" id="OIW23809.1"/>
    </source>
</evidence>
<proteinExistence type="predicted"/>
<name>A0A1J7IRS7_9PEZI</name>
<feature type="signal peptide" evidence="1">
    <location>
        <begin position="1"/>
        <end position="18"/>
    </location>
</feature>
<evidence type="ECO:0000256" key="1">
    <source>
        <dbReference type="SAM" id="SignalP"/>
    </source>
</evidence>
<evidence type="ECO:0000313" key="3">
    <source>
        <dbReference type="Proteomes" id="UP000182658"/>
    </source>
</evidence>
<sequence>MKASLFLAAIVPALCGHALDPRATACKNSGNNCQRGVAGTNGKPALSVRMADCSSYLSVTVTPAEVTTTVTATSYSYVSTFTSHTGINTDTQTFTKRDIATETASPLYPTYATYCSDAAAYYSACSCAGITPATTTAPTSTVTYTATTQTVLTCAVEYAFRKRGWQGMGDFIDYAFH</sequence>
<organism evidence="2 3">
    <name type="scientific">Coniochaeta ligniaria NRRL 30616</name>
    <dbReference type="NCBI Taxonomy" id="1408157"/>
    <lineage>
        <taxon>Eukaryota</taxon>
        <taxon>Fungi</taxon>
        <taxon>Dikarya</taxon>
        <taxon>Ascomycota</taxon>
        <taxon>Pezizomycotina</taxon>
        <taxon>Sordariomycetes</taxon>
        <taxon>Sordariomycetidae</taxon>
        <taxon>Coniochaetales</taxon>
        <taxon>Coniochaetaceae</taxon>
        <taxon>Coniochaeta</taxon>
    </lineage>
</organism>
<protein>
    <submittedName>
        <fullName evidence="2">Uncharacterized protein</fullName>
    </submittedName>
</protein>
<gene>
    <name evidence="2" type="ORF">CONLIGDRAFT_110339</name>
</gene>